<evidence type="ECO:0000313" key="2">
    <source>
        <dbReference type="Proteomes" id="UP000248291"/>
    </source>
</evidence>
<proteinExistence type="predicted"/>
<protein>
    <submittedName>
        <fullName evidence="1">Uncharacterized protein</fullName>
    </submittedName>
</protein>
<dbReference type="AlphaFoldDB" id="A0AAN4Q2W0"/>
<dbReference type="EMBL" id="BGKA01000064">
    <property type="protein sequence ID" value="GBH15700.1"/>
    <property type="molecule type" value="Genomic_DNA"/>
</dbReference>
<reference evidence="1 2" key="1">
    <citation type="submission" date="2018-04" db="EMBL/GenBank/DDBJ databases">
        <title>Draft genome sequence of Pseudomonas syringae pv. actinidiae biovar 3 strains isolated from kiwifruit in Kagawa prefecture.</title>
        <authorList>
            <person name="Tabuchi M."/>
            <person name="Saito M."/>
            <person name="Fujiwara S."/>
            <person name="Sasa N."/>
            <person name="Akimitsu K."/>
            <person name="Gomi K."/>
            <person name="Konishi-Sugita S."/>
            <person name="Hamano K."/>
            <person name="Kataoka I."/>
        </authorList>
    </citation>
    <scope>NUCLEOTIDE SEQUENCE [LARGE SCALE GENOMIC DNA]</scope>
    <source>
        <strain evidence="1 2">MAFF212211</strain>
    </source>
</reference>
<evidence type="ECO:0000313" key="1">
    <source>
        <dbReference type="EMBL" id="GBH15700.1"/>
    </source>
</evidence>
<sequence length="55" mass="6291">MPYRRRESLEPGGLYVMVSTGRFGKPGQLNSTGRFFMPVPLPRPVHRHRRAVAAR</sequence>
<accession>A0AAN4Q2W0</accession>
<organism evidence="1 2">
    <name type="scientific">Pseudomonas syringae pv. actinidiae</name>
    <dbReference type="NCBI Taxonomy" id="103796"/>
    <lineage>
        <taxon>Bacteria</taxon>
        <taxon>Pseudomonadati</taxon>
        <taxon>Pseudomonadota</taxon>
        <taxon>Gammaproteobacteria</taxon>
        <taxon>Pseudomonadales</taxon>
        <taxon>Pseudomonadaceae</taxon>
        <taxon>Pseudomonas</taxon>
        <taxon>Pseudomonas syringae</taxon>
    </lineage>
</organism>
<gene>
    <name evidence="1" type="ORF">KPSA3_01631</name>
</gene>
<comment type="caution">
    <text evidence="1">The sequence shown here is derived from an EMBL/GenBank/DDBJ whole genome shotgun (WGS) entry which is preliminary data.</text>
</comment>
<name>A0AAN4Q2W0_PSESF</name>
<dbReference type="Proteomes" id="UP000248291">
    <property type="component" value="Unassembled WGS sequence"/>
</dbReference>